<feature type="domain" description="N-acetyltransferase" evidence="1">
    <location>
        <begin position="7"/>
        <end position="162"/>
    </location>
</feature>
<sequence>MNGSTNYIIRHLQGSENHLLREFLYEAIYIPEGVIPPSKEVVDLPELKLYIENFGKKKDDFCLVADSEGKVVGAVWVRIMNDYGHVDDKTPSLAISLYKEYRSKGIGNHLMREMFRLLESKGYSHVSLSVQKANYAVRMYLKLGFKIIHETEEEFVMLKDLSESNY</sequence>
<gene>
    <name evidence="2" type="ORF">I6J59_11110</name>
</gene>
<proteinExistence type="predicted"/>
<dbReference type="SUPFAM" id="SSF55729">
    <property type="entry name" value="Acyl-CoA N-acyltransferases (Nat)"/>
    <property type="match status" value="1"/>
</dbReference>
<dbReference type="InterPro" id="IPR016181">
    <property type="entry name" value="Acyl_CoA_acyltransferase"/>
</dbReference>
<accession>A0ABX7H0J9</accession>
<dbReference type="CDD" id="cd04301">
    <property type="entry name" value="NAT_SF"/>
    <property type="match status" value="1"/>
</dbReference>
<dbReference type="InterPro" id="IPR050276">
    <property type="entry name" value="MshD_Acetyltransferase"/>
</dbReference>
<organism evidence="2 3">
    <name type="scientific">Butyricimonas virosa</name>
    <dbReference type="NCBI Taxonomy" id="544645"/>
    <lineage>
        <taxon>Bacteria</taxon>
        <taxon>Pseudomonadati</taxon>
        <taxon>Bacteroidota</taxon>
        <taxon>Bacteroidia</taxon>
        <taxon>Bacteroidales</taxon>
        <taxon>Odoribacteraceae</taxon>
        <taxon>Butyricimonas</taxon>
    </lineage>
</organism>
<dbReference type="Gene3D" id="3.40.630.30">
    <property type="match status" value="1"/>
</dbReference>
<name>A0ABX7H0J9_9BACT</name>
<keyword evidence="3" id="KW-1185">Reference proteome</keyword>
<dbReference type="PROSITE" id="PS51186">
    <property type="entry name" value="GNAT"/>
    <property type="match status" value="1"/>
</dbReference>
<dbReference type="EMBL" id="CP069450">
    <property type="protein sequence ID" value="QRO48512.1"/>
    <property type="molecule type" value="Genomic_DNA"/>
</dbReference>
<dbReference type="Proteomes" id="UP000654720">
    <property type="component" value="Chromosome"/>
</dbReference>
<dbReference type="InterPro" id="IPR000182">
    <property type="entry name" value="GNAT_dom"/>
</dbReference>
<dbReference type="GeneID" id="93098905"/>
<evidence type="ECO:0000313" key="3">
    <source>
        <dbReference type="Proteomes" id="UP000654720"/>
    </source>
</evidence>
<protein>
    <submittedName>
        <fullName evidence="2">GNAT family N-acetyltransferase</fullName>
    </submittedName>
</protein>
<dbReference type="Pfam" id="PF00583">
    <property type="entry name" value="Acetyltransf_1"/>
    <property type="match status" value="1"/>
</dbReference>
<dbReference type="PANTHER" id="PTHR43617:SF2">
    <property type="entry name" value="UPF0039 PROTEIN SLL0451"/>
    <property type="match status" value="1"/>
</dbReference>
<dbReference type="PANTHER" id="PTHR43617">
    <property type="entry name" value="L-AMINO ACID N-ACETYLTRANSFERASE"/>
    <property type="match status" value="1"/>
</dbReference>
<evidence type="ECO:0000259" key="1">
    <source>
        <dbReference type="PROSITE" id="PS51186"/>
    </source>
</evidence>
<reference evidence="2 3" key="1">
    <citation type="submission" date="2021-02" db="EMBL/GenBank/DDBJ databases">
        <title>FDA dAtabase for Regulatory Grade micrObial Sequences (FDA-ARGOS): Supporting development and validation of Infectious Disease Dx tests.</title>
        <authorList>
            <person name="Carlson P."/>
            <person name="Fischbach M."/>
            <person name="Hastie J."/>
            <person name="Bilen M."/>
            <person name="Cheng A."/>
            <person name="Tallon L."/>
            <person name="Sadzewicz L."/>
            <person name="Zhao X."/>
            <person name="Boylan J."/>
            <person name="Ott S."/>
            <person name="Bowen H."/>
            <person name="Vavikolanu K."/>
            <person name="Mehta A."/>
            <person name="Aluvathingal J."/>
            <person name="Nadendla S."/>
            <person name="Yan Y."/>
            <person name="Sichtig H."/>
        </authorList>
    </citation>
    <scope>NUCLEOTIDE SEQUENCE [LARGE SCALE GENOMIC DNA]</scope>
    <source>
        <strain evidence="2 3">FDAARGOS_1229</strain>
    </source>
</reference>
<dbReference type="RefSeq" id="WP_027200145.1">
    <property type="nucleotide sequence ID" value="NZ_CP069450.1"/>
</dbReference>
<evidence type="ECO:0000313" key="2">
    <source>
        <dbReference type="EMBL" id="QRO48512.1"/>
    </source>
</evidence>